<protein>
    <recommendedName>
        <fullName evidence="5">Regulatory protein AfsR</fullName>
    </recommendedName>
</protein>
<reference evidence="3" key="1">
    <citation type="submission" date="2021-01" db="EMBL/GenBank/DDBJ databases">
        <title>Whole genome shotgun sequence of Catellatospora methionotrophica NBRC 14553.</title>
        <authorList>
            <person name="Komaki H."/>
            <person name="Tamura T."/>
        </authorList>
    </citation>
    <scope>NUCLEOTIDE SEQUENCE</scope>
    <source>
        <strain evidence="3">NBRC 14553</strain>
    </source>
</reference>
<name>A0A8J3LCF4_9ACTN</name>
<evidence type="ECO:0008006" key="5">
    <source>
        <dbReference type="Google" id="ProtNLM"/>
    </source>
</evidence>
<dbReference type="PROSITE" id="PS50005">
    <property type="entry name" value="TPR"/>
    <property type="match status" value="2"/>
</dbReference>
<evidence type="ECO:0000313" key="3">
    <source>
        <dbReference type="EMBL" id="GIG15583.1"/>
    </source>
</evidence>
<keyword evidence="4" id="KW-1185">Reference proteome</keyword>
<dbReference type="Pfam" id="PF13424">
    <property type="entry name" value="TPR_12"/>
    <property type="match status" value="2"/>
</dbReference>
<dbReference type="PANTHER" id="PTHR47691:SF3">
    <property type="entry name" value="HTH-TYPE TRANSCRIPTIONAL REGULATOR RV0890C-RELATED"/>
    <property type="match status" value="1"/>
</dbReference>
<feature type="repeat" description="TPR" evidence="1">
    <location>
        <begin position="614"/>
        <end position="647"/>
    </location>
</feature>
<sequence>MSVPGGAAQQLLARLCGDLRQLRAEAGGPSLRVLAAEVGLGKSQLGAILNGRVERLPEWRVVRAVAAHCHAYAREQGRSATLSARFGVEEYWRRRHTAVEQLLSESPPVAQTAEPEPEAEQEPMRPRGLPPGGRHFIGREAELAALTAAEGTVIVTGPPGIGKTSLAVHWAHRAADRFPDGQLYVDLRGFGPSEAVLTADGATRGFLEALGVAPDRIPASPDAQLALYRSLLTDRRVLVVLDNARDTEQVRPLLPSGPGCLAVVTSRSRLAGVVVAQAAQVLHLDPLSAQESADLLAARIGQQRLRAEPDAADGIVRACARLPLALSVAASRVALQPALSLAELVRELCVEPGELEALRTGDESTDVRAVFSWSYRTLDPHTARLLRLLGLTSGCDLAPAAASSLAAVPLCTTRRALAELSDAGLLSEHRPGRYLMHDLVRAYARELAHDTDSAAEREQAVRRLLDHYLHTAHRAAVLLHPPFSDIAPDPPGDGATALDLADGAAAQAWFDAEHAVLLAETSRACASGFGRHAWQLTWALSGYLDRRAMWACWHEVQELVLSTAERDADLPGQAHGHRDLARVFSRLGRHDESHGRLRRALDGFTALGDADGLAQTHLNLGQTLERAQRHPEALEHSRRALELFTTSGNTAGEAYSLNAVGWQLGLLGDHGRAVAYCRRALERLEQVADPQGVADTLDSLGYAYHHLGDLPAAIASYEQALAMFRADGDRFGVACTLQNLAESRLAAGEAAAAREALREAWGILDRIGHASADAVRARLDTA</sequence>
<dbReference type="PANTHER" id="PTHR47691">
    <property type="entry name" value="REGULATOR-RELATED"/>
    <property type="match status" value="1"/>
</dbReference>
<dbReference type="InterPro" id="IPR011990">
    <property type="entry name" value="TPR-like_helical_dom_sf"/>
</dbReference>
<evidence type="ECO:0000313" key="4">
    <source>
        <dbReference type="Proteomes" id="UP000660339"/>
    </source>
</evidence>
<dbReference type="AlphaFoldDB" id="A0A8J3LCF4"/>
<feature type="repeat" description="TPR" evidence="1">
    <location>
        <begin position="694"/>
        <end position="727"/>
    </location>
</feature>
<dbReference type="SUPFAM" id="SSF52540">
    <property type="entry name" value="P-loop containing nucleoside triphosphate hydrolases"/>
    <property type="match status" value="1"/>
</dbReference>
<keyword evidence="1" id="KW-0802">TPR repeat</keyword>
<dbReference type="SUPFAM" id="SSF48452">
    <property type="entry name" value="TPR-like"/>
    <property type="match status" value="1"/>
</dbReference>
<gene>
    <name evidence="3" type="ORF">Cme02nite_39150</name>
</gene>
<dbReference type="Gene3D" id="3.40.50.300">
    <property type="entry name" value="P-loop containing nucleotide triphosphate hydrolases"/>
    <property type="match status" value="1"/>
</dbReference>
<feature type="region of interest" description="Disordered" evidence="2">
    <location>
        <begin position="104"/>
        <end position="128"/>
    </location>
</feature>
<evidence type="ECO:0000256" key="2">
    <source>
        <dbReference type="SAM" id="MobiDB-lite"/>
    </source>
</evidence>
<dbReference type="RefSeq" id="WP_166388834.1">
    <property type="nucleotide sequence ID" value="NZ_BAAATT010000005.1"/>
</dbReference>
<dbReference type="InterPro" id="IPR027417">
    <property type="entry name" value="P-loop_NTPase"/>
</dbReference>
<dbReference type="Gene3D" id="1.25.40.10">
    <property type="entry name" value="Tetratricopeptide repeat domain"/>
    <property type="match status" value="1"/>
</dbReference>
<dbReference type="Proteomes" id="UP000660339">
    <property type="component" value="Unassembled WGS sequence"/>
</dbReference>
<dbReference type="InterPro" id="IPR019734">
    <property type="entry name" value="TPR_rpt"/>
</dbReference>
<dbReference type="EMBL" id="BONJ01000021">
    <property type="protein sequence ID" value="GIG15583.1"/>
    <property type="molecule type" value="Genomic_DNA"/>
</dbReference>
<organism evidence="3 4">
    <name type="scientific">Catellatospora methionotrophica</name>
    <dbReference type="NCBI Taxonomy" id="121620"/>
    <lineage>
        <taxon>Bacteria</taxon>
        <taxon>Bacillati</taxon>
        <taxon>Actinomycetota</taxon>
        <taxon>Actinomycetes</taxon>
        <taxon>Micromonosporales</taxon>
        <taxon>Micromonosporaceae</taxon>
        <taxon>Catellatospora</taxon>
    </lineage>
</organism>
<evidence type="ECO:0000256" key="1">
    <source>
        <dbReference type="PROSITE-ProRule" id="PRU00339"/>
    </source>
</evidence>
<proteinExistence type="predicted"/>
<comment type="caution">
    <text evidence="3">The sequence shown here is derived from an EMBL/GenBank/DDBJ whole genome shotgun (WGS) entry which is preliminary data.</text>
</comment>
<dbReference type="SMART" id="SM00028">
    <property type="entry name" value="TPR"/>
    <property type="match status" value="3"/>
</dbReference>
<dbReference type="GO" id="GO:0043531">
    <property type="term" value="F:ADP binding"/>
    <property type="evidence" value="ECO:0007669"/>
    <property type="project" value="InterPro"/>
</dbReference>
<dbReference type="PRINTS" id="PR00364">
    <property type="entry name" value="DISEASERSIST"/>
</dbReference>
<accession>A0A8J3LCF4</accession>